<evidence type="ECO:0000313" key="3">
    <source>
        <dbReference type="Proteomes" id="UP001152622"/>
    </source>
</evidence>
<feature type="region of interest" description="Disordered" evidence="1">
    <location>
        <begin position="67"/>
        <end position="115"/>
    </location>
</feature>
<organism evidence="2 3">
    <name type="scientific">Synaphobranchus kaupii</name>
    <name type="common">Kaup's arrowtooth eel</name>
    <dbReference type="NCBI Taxonomy" id="118154"/>
    <lineage>
        <taxon>Eukaryota</taxon>
        <taxon>Metazoa</taxon>
        <taxon>Chordata</taxon>
        <taxon>Craniata</taxon>
        <taxon>Vertebrata</taxon>
        <taxon>Euteleostomi</taxon>
        <taxon>Actinopterygii</taxon>
        <taxon>Neopterygii</taxon>
        <taxon>Teleostei</taxon>
        <taxon>Anguilliformes</taxon>
        <taxon>Synaphobranchidae</taxon>
        <taxon>Synaphobranchus</taxon>
    </lineage>
</organism>
<evidence type="ECO:0000256" key="1">
    <source>
        <dbReference type="SAM" id="MobiDB-lite"/>
    </source>
</evidence>
<dbReference type="Proteomes" id="UP001152622">
    <property type="component" value="Chromosome 1"/>
</dbReference>
<accession>A0A9Q1GDK0</accession>
<evidence type="ECO:0000313" key="2">
    <source>
        <dbReference type="EMBL" id="KAJ8381728.1"/>
    </source>
</evidence>
<proteinExistence type="predicted"/>
<protein>
    <submittedName>
        <fullName evidence="2">Uncharacterized protein</fullName>
    </submittedName>
</protein>
<keyword evidence="3" id="KW-1185">Reference proteome</keyword>
<comment type="caution">
    <text evidence="2">The sequence shown here is derived from an EMBL/GenBank/DDBJ whole genome shotgun (WGS) entry which is preliminary data.</text>
</comment>
<reference evidence="2" key="1">
    <citation type="journal article" date="2023" name="Science">
        <title>Genome structures resolve the early diversification of teleost fishes.</title>
        <authorList>
            <person name="Parey E."/>
            <person name="Louis A."/>
            <person name="Montfort J."/>
            <person name="Bouchez O."/>
            <person name="Roques C."/>
            <person name="Iampietro C."/>
            <person name="Lluch J."/>
            <person name="Castinel A."/>
            <person name="Donnadieu C."/>
            <person name="Desvignes T."/>
            <person name="Floi Bucao C."/>
            <person name="Jouanno E."/>
            <person name="Wen M."/>
            <person name="Mejri S."/>
            <person name="Dirks R."/>
            <person name="Jansen H."/>
            <person name="Henkel C."/>
            <person name="Chen W.J."/>
            <person name="Zahm M."/>
            <person name="Cabau C."/>
            <person name="Klopp C."/>
            <person name="Thompson A.W."/>
            <person name="Robinson-Rechavi M."/>
            <person name="Braasch I."/>
            <person name="Lecointre G."/>
            <person name="Bobe J."/>
            <person name="Postlethwait J.H."/>
            <person name="Berthelot C."/>
            <person name="Roest Crollius H."/>
            <person name="Guiguen Y."/>
        </authorList>
    </citation>
    <scope>NUCLEOTIDE SEQUENCE</scope>
    <source>
        <strain evidence="2">WJC10195</strain>
    </source>
</reference>
<sequence>MPAPLDYSPRCPDLNAAPGRPGHRTALRLTALRRCCPSLTCVRSHTGTSLPRHFSATRADEGLALPVGRRHRSSGVNGWHTEATRDPSAGTASLPELPSAHLLGISNNNSPREGEECKRNAARALGAFSRREKTHFRNV</sequence>
<dbReference type="EMBL" id="JAINUF010000001">
    <property type="protein sequence ID" value="KAJ8381728.1"/>
    <property type="molecule type" value="Genomic_DNA"/>
</dbReference>
<gene>
    <name evidence="2" type="ORF">SKAU_G00025060</name>
</gene>
<name>A0A9Q1GDK0_SYNKA</name>
<dbReference type="AlphaFoldDB" id="A0A9Q1GDK0"/>